<dbReference type="PANTHER" id="PTHR48075">
    <property type="entry name" value="3-HYDROXYACYL-COA DEHYDROGENASE FAMILY PROTEIN"/>
    <property type="match status" value="1"/>
</dbReference>
<comment type="caution">
    <text evidence="6">The sequence shown here is derived from an EMBL/GenBank/DDBJ whole genome shotgun (WGS) entry which is preliminary data.</text>
</comment>
<evidence type="ECO:0000259" key="4">
    <source>
        <dbReference type="Pfam" id="PF00725"/>
    </source>
</evidence>
<sequence>MVQEFKKVGVVGLGTMGAGIVEVFARAGFAVTGVEIDDAALDRGRGHLEKSLGKALGKGKITEEEHGAILARLTFTTSREDLRDADFVVEAVPERMDIKRDVFADLDRICPPGTILATNTSSLSVTEIAALTTRPDKVVGLHFFNPAPVMKLAEVVGTVLTAPGTIQIATEVAKRIGKTPVTVSDRAGFVANALLVPYINDAVKAYERKYASREEIDASVTAAAGLPMGPLALADLVGLDVCLAVMDVLWDEFREQRYVAAPLLRRMVAAGLLGRKSGRGFYDHSGAEDPAEEVPQGPIATKLRDAADKASPSLSGLLLAPHINDAMTMIAQGYASAEDVDTAMRFGCGYPKGPVELLEEIGVERVAEDYFHCINGGLIPFAMVCGLILDRLPEVDEDCADGECCGGPEHPTAS</sequence>
<feature type="domain" description="3-hydroxyacyl-CoA dehydrogenase C-terminal" evidence="4">
    <location>
        <begin position="318"/>
        <end position="365"/>
    </location>
</feature>
<accession>A0A7X0D3L4</accession>
<dbReference type="InterPro" id="IPR006108">
    <property type="entry name" value="3HC_DH_C"/>
</dbReference>
<comment type="similarity">
    <text evidence="2">Belongs to the 3-hydroxyacyl-CoA dehydrogenase family.</text>
</comment>
<evidence type="ECO:0000256" key="3">
    <source>
        <dbReference type="ARBA" id="ARBA00023002"/>
    </source>
</evidence>
<gene>
    <name evidence="6" type="ORF">HNR23_000387</name>
</gene>
<dbReference type="InterPro" id="IPR036291">
    <property type="entry name" value="NAD(P)-bd_dom_sf"/>
</dbReference>
<dbReference type="InterPro" id="IPR013328">
    <property type="entry name" value="6PGD_dom2"/>
</dbReference>
<dbReference type="PANTHER" id="PTHR48075:SF9">
    <property type="entry name" value="3-HYDROXYBUTYRYL-COA DEHYDROGENASE"/>
    <property type="match status" value="1"/>
</dbReference>
<keyword evidence="7" id="KW-1185">Reference proteome</keyword>
<comment type="pathway">
    <text evidence="1">Lipid metabolism; butanoate metabolism.</text>
</comment>
<dbReference type="Proteomes" id="UP000546642">
    <property type="component" value="Unassembled WGS sequence"/>
</dbReference>
<evidence type="ECO:0000256" key="1">
    <source>
        <dbReference type="ARBA" id="ARBA00005086"/>
    </source>
</evidence>
<dbReference type="InterPro" id="IPR006176">
    <property type="entry name" value="3-OHacyl-CoA_DH_NAD-bd"/>
</dbReference>
<protein>
    <submittedName>
        <fullName evidence="6">3-hydroxybutyryl-CoA dehydrogenase</fullName>
        <ecNumber evidence="6">1.1.1.157</ecNumber>
    </submittedName>
</protein>
<dbReference type="Gene3D" id="3.40.50.720">
    <property type="entry name" value="NAD(P)-binding Rossmann-like Domain"/>
    <property type="match status" value="1"/>
</dbReference>
<feature type="domain" description="3-hydroxyacyl-CoA dehydrogenase NAD binding" evidence="5">
    <location>
        <begin position="7"/>
        <end position="185"/>
    </location>
</feature>
<keyword evidence="3 6" id="KW-0560">Oxidoreductase</keyword>
<dbReference type="GO" id="GO:0070403">
    <property type="term" value="F:NAD+ binding"/>
    <property type="evidence" value="ECO:0007669"/>
    <property type="project" value="InterPro"/>
</dbReference>
<dbReference type="GO" id="GO:0006635">
    <property type="term" value="P:fatty acid beta-oxidation"/>
    <property type="evidence" value="ECO:0007669"/>
    <property type="project" value="TreeGrafter"/>
</dbReference>
<dbReference type="NCBIfam" id="NF005875">
    <property type="entry name" value="PRK07819.1"/>
    <property type="match status" value="1"/>
</dbReference>
<dbReference type="RefSeq" id="WP_184072904.1">
    <property type="nucleotide sequence ID" value="NZ_JACHDS010000001.1"/>
</dbReference>
<dbReference type="AlphaFoldDB" id="A0A7X0D3L4"/>
<evidence type="ECO:0000256" key="2">
    <source>
        <dbReference type="ARBA" id="ARBA00009463"/>
    </source>
</evidence>
<dbReference type="Gene3D" id="1.10.1040.10">
    <property type="entry name" value="N-(1-d-carboxylethyl)-l-norvaline Dehydrogenase, domain 2"/>
    <property type="match status" value="2"/>
</dbReference>
<dbReference type="FunFam" id="3.40.50.720:FF:000009">
    <property type="entry name" value="Fatty oxidation complex, alpha subunit"/>
    <property type="match status" value="1"/>
</dbReference>
<feature type="domain" description="3-hydroxyacyl-CoA dehydrogenase C-terminal" evidence="4">
    <location>
        <begin position="188"/>
        <end position="283"/>
    </location>
</feature>
<evidence type="ECO:0000313" key="6">
    <source>
        <dbReference type="EMBL" id="MBB6170327.1"/>
    </source>
</evidence>
<reference evidence="6 7" key="1">
    <citation type="submission" date="2020-08" db="EMBL/GenBank/DDBJ databases">
        <title>Sequencing the genomes of 1000 actinobacteria strains.</title>
        <authorList>
            <person name="Klenk H.-P."/>
        </authorList>
    </citation>
    <scope>NUCLEOTIDE SEQUENCE [LARGE SCALE GENOMIC DNA]</scope>
    <source>
        <strain evidence="6 7">DSM 46659</strain>
    </source>
</reference>
<dbReference type="Pfam" id="PF00725">
    <property type="entry name" value="3HCDH"/>
    <property type="match status" value="2"/>
</dbReference>
<dbReference type="InterPro" id="IPR008927">
    <property type="entry name" value="6-PGluconate_DH-like_C_sf"/>
</dbReference>
<dbReference type="Pfam" id="PF02737">
    <property type="entry name" value="3HCDH_N"/>
    <property type="match status" value="1"/>
</dbReference>
<dbReference type="SUPFAM" id="SSF51735">
    <property type="entry name" value="NAD(P)-binding Rossmann-fold domains"/>
    <property type="match status" value="1"/>
</dbReference>
<dbReference type="EMBL" id="JACHDS010000001">
    <property type="protein sequence ID" value="MBB6170327.1"/>
    <property type="molecule type" value="Genomic_DNA"/>
</dbReference>
<evidence type="ECO:0000259" key="5">
    <source>
        <dbReference type="Pfam" id="PF02737"/>
    </source>
</evidence>
<proteinExistence type="inferred from homology"/>
<dbReference type="SUPFAM" id="SSF48179">
    <property type="entry name" value="6-phosphogluconate dehydrogenase C-terminal domain-like"/>
    <property type="match status" value="2"/>
</dbReference>
<dbReference type="EC" id="1.1.1.157" evidence="6"/>
<name>A0A7X0D3L4_9ACTN</name>
<organism evidence="6 7">
    <name type="scientific">Nocardiopsis mwathae</name>
    <dbReference type="NCBI Taxonomy" id="1472723"/>
    <lineage>
        <taxon>Bacteria</taxon>
        <taxon>Bacillati</taxon>
        <taxon>Actinomycetota</taxon>
        <taxon>Actinomycetes</taxon>
        <taxon>Streptosporangiales</taxon>
        <taxon>Nocardiopsidaceae</taxon>
        <taxon>Nocardiopsis</taxon>
    </lineage>
</organism>
<evidence type="ECO:0000313" key="7">
    <source>
        <dbReference type="Proteomes" id="UP000546642"/>
    </source>
</evidence>
<dbReference type="GO" id="GO:0008691">
    <property type="term" value="F:3-hydroxybutyryl-CoA dehydrogenase activity"/>
    <property type="evidence" value="ECO:0007669"/>
    <property type="project" value="UniProtKB-EC"/>
</dbReference>